<sequence>MLHWDLHERRRQIAVECSTRAMSGISVYSSHMAATGNYSTSYTEPSTGSALRRRRIRWMKWGADPNKIRVKKRKRPGLNNSGIFEFTKFSKNWNKSGSTAAHDARAALMEEEDFWDADFWDDDYWDNYFVRGEEEEASTMVTDGGSWTAASAGDGDDLDWETVTALDPDADSAAATSSPSSEDWEVVENAVPSFADVLRRRPKCLSDAPKDAATANTRAGEAEPNIVKVRKGHPDEGEEEDFLLGVYDGSKMQRGGKAKHHFKRERKK</sequence>
<dbReference type="EMBL" id="BRXZ01001281">
    <property type="protein sequence ID" value="GMH67217.1"/>
    <property type="molecule type" value="Genomic_DNA"/>
</dbReference>
<keyword evidence="3" id="KW-1185">Reference proteome</keyword>
<reference evidence="2" key="1">
    <citation type="submission" date="2022-07" db="EMBL/GenBank/DDBJ databases">
        <title>Genome analysis of Parmales, a sister group of diatoms, reveals the evolutionary specialization of diatoms from phago-mixotrophs to photoautotrophs.</title>
        <authorList>
            <person name="Ban H."/>
            <person name="Sato S."/>
            <person name="Yoshikawa S."/>
            <person name="Kazumasa Y."/>
            <person name="Nakamura Y."/>
            <person name="Ichinomiya M."/>
            <person name="Saitoh K."/>
            <person name="Sato N."/>
            <person name="Blanc-Mathieu R."/>
            <person name="Endo H."/>
            <person name="Kuwata A."/>
            <person name="Ogata H."/>
        </authorList>
    </citation>
    <scope>NUCLEOTIDE SEQUENCE</scope>
</reference>
<name>A0A9W7E5W5_9STRA</name>
<gene>
    <name evidence="2" type="ORF">TrRE_jg10405</name>
</gene>
<accession>A0A9W7E5W5</accession>
<dbReference type="AlphaFoldDB" id="A0A9W7E5W5"/>
<proteinExistence type="predicted"/>
<dbReference type="Proteomes" id="UP001165082">
    <property type="component" value="Unassembled WGS sequence"/>
</dbReference>
<protein>
    <submittedName>
        <fullName evidence="2">Uncharacterized protein</fullName>
    </submittedName>
</protein>
<comment type="caution">
    <text evidence="2">The sequence shown here is derived from an EMBL/GenBank/DDBJ whole genome shotgun (WGS) entry which is preliminary data.</text>
</comment>
<evidence type="ECO:0000313" key="3">
    <source>
        <dbReference type="Proteomes" id="UP001165082"/>
    </source>
</evidence>
<organism evidence="2 3">
    <name type="scientific">Triparma retinervis</name>
    <dbReference type="NCBI Taxonomy" id="2557542"/>
    <lineage>
        <taxon>Eukaryota</taxon>
        <taxon>Sar</taxon>
        <taxon>Stramenopiles</taxon>
        <taxon>Ochrophyta</taxon>
        <taxon>Bolidophyceae</taxon>
        <taxon>Parmales</taxon>
        <taxon>Triparmaceae</taxon>
        <taxon>Triparma</taxon>
    </lineage>
</organism>
<evidence type="ECO:0000256" key="1">
    <source>
        <dbReference type="SAM" id="MobiDB-lite"/>
    </source>
</evidence>
<evidence type="ECO:0000313" key="2">
    <source>
        <dbReference type="EMBL" id="GMH67217.1"/>
    </source>
</evidence>
<feature type="compositionally biased region" description="Basic residues" evidence="1">
    <location>
        <begin position="254"/>
        <end position="268"/>
    </location>
</feature>
<feature type="region of interest" description="Disordered" evidence="1">
    <location>
        <begin position="208"/>
        <end position="268"/>
    </location>
</feature>
<dbReference type="OrthoDB" id="10565435at2759"/>